<dbReference type="AlphaFoldDB" id="A0A420ISS5"/>
<protein>
    <submittedName>
        <fullName evidence="2">Uncharacterized protein</fullName>
    </submittedName>
</protein>
<feature type="region of interest" description="Disordered" evidence="1">
    <location>
        <begin position="41"/>
        <end position="73"/>
    </location>
</feature>
<dbReference type="EMBL" id="MCBQ01007086">
    <property type="protein sequence ID" value="RKF77580.1"/>
    <property type="molecule type" value="Genomic_DNA"/>
</dbReference>
<organism evidence="2 3">
    <name type="scientific">Golovinomyces cichoracearum</name>
    <dbReference type="NCBI Taxonomy" id="62708"/>
    <lineage>
        <taxon>Eukaryota</taxon>
        <taxon>Fungi</taxon>
        <taxon>Dikarya</taxon>
        <taxon>Ascomycota</taxon>
        <taxon>Pezizomycotina</taxon>
        <taxon>Leotiomycetes</taxon>
        <taxon>Erysiphales</taxon>
        <taxon>Erysiphaceae</taxon>
        <taxon>Golovinomyces</taxon>
    </lineage>
</organism>
<evidence type="ECO:0000313" key="2">
    <source>
        <dbReference type="EMBL" id="RKF77580.1"/>
    </source>
</evidence>
<evidence type="ECO:0000313" key="3">
    <source>
        <dbReference type="Proteomes" id="UP000283383"/>
    </source>
</evidence>
<sequence length="116" mass="12903">MPQGYDDSVDMTLPQTSGLRCDSDSHVSSTHHYLQFLGKSPDDATTRIKSPSRLSVKPCFPETSQLPWKNPPLSEKAGAMRFEEKLQINPTVKIRVSVKDARKPGVNDPDQHSKAL</sequence>
<accession>A0A420ISS5</accession>
<evidence type="ECO:0000256" key="1">
    <source>
        <dbReference type="SAM" id="MobiDB-lite"/>
    </source>
</evidence>
<comment type="caution">
    <text evidence="2">The sequence shown here is derived from an EMBL/GenBank/DDBJ whole genome shotgun (WGS) entry which is preliminary data.</text>
</comment>
<feature type="region of interest" description="Disordered" evidence="1">
    <location>
        <begin position="97"/>
        <end position="116"/>
    </location>
</feature>
<keyword evidence="3" id="KW-1185">Reference proteome</keyword>
<name>A0A420ISS5_9PEZI</name>
<proteinExistence type="predicted"/>
<reference evidence="2 3" key="1">
    <citation type="journal article" date="2018" name="BMC Genomics">
        <title>Comparative genome analyses reveal sequence features reflecting distinct modes of host-adaptation between dicot and monocot powdery mildew.</title>
        <authorList>
            <person name="Wu Y."/>
            <person name="Ma X."/>
            <person name="Pan Z."/>
            <person name="Kale S.D."/>
            <person name="Song Y."/>
            <person name="King H."/>
            <person name="Zhang Q."/>
            <person name="Presley C."/>
            <person name="Deng X."/>
            <person name="Wei C.I."/>
            <person name="Xiao S."/>
        </authorList>
    </citation>
    <scope>NUCLEOTIDE SEQUENCE [LARGE SCALE GENOMIC DNA]</scope>
    <source>
        <strain evidence="2">UMSG3</strain>
    </source>
</reference>
<dbReference type="Proteomes" id="UP000283383">
    <property type="component" value="Unassembled WGS sequence"/>
</dbReference>
<gene>
    <name evidence="2" type="ORF">GcM3_070030</name>
</gene>